<organism evidence="4 5">
    <name type="scientific">Sutcliffiella cohnii</name>
    <dbReference type="NCBI Taxonomy" id="33932"/>
    <lineage>
        <taxon>Bacteria</taxon>
        <taxon>Bacillati</taxon>
        <taxon>Bacillota</taxon>
        <taxon>Bacilli</taxon>
        <taxon>Bacillales</taxon>
        <taxon>Bacillaceae</taxon>
        <taxon>Sutcliffiella</taxon>
    </lineage>
</organism>
<dbReference type="Proteomes" id="UP000215224">
    <property type="component" value="Chromosome"/>
</dbReference>
<dbReference type="RefSeq" id="WP_066419633.1">
    <property type="nucleotide sequence ID" value="NZ_CP018866.1"/>
</dbReference>
<evidence type="ECO:0000313" key="5">
    <source>
        <dbReference type="Proteomes" id="UP000215224"/>
    </source>
</evidence>
<dbReference type="Pfam" id="PF13413">
    <property type="entry name" value="HTH_25"/>
    <property type="match status" value="1"/>
</dbReference>
<gene>
    <name evidence="4" type="ORF">BC6307_12275</name>
</gene>
<dbReference type="Pfam" id="PF13464">
    <property type="entry name" value="RodZ_C"/>
    <property type="match status" value="1"/>
</dbReference>
<dbReference type="PANTHER" id="PTHR34475:SF1">
    <property type="entry name" value="CYTOSKELETON PROTEIN RODZ"/>
    <property type="match status" value="1"/>
</dbReference>
<keyword evidence="2" id="KW-0472">Membrane</keyword>
<evidence type="ECO:0000256" key="2">
    <source>
        <dbReference type="SAM" id="Phobius"/>
    </source>
</evidence>
<dbReference type="KEGG" id="bcoh:BC6307_12275"/>
<feature type="compositionally biased region" description="Acidic residues" evidence="1">
    <location>
        <begin position="164"/>
        <end position="182"/>
    </location>
</feature>
<dbReference type="Gene3D" id="1.10.260.40">
    <property type="entry name" value="lambda repressor-like DNA-binding domains"/>
    <property type="match status" value="1"/>
</dbReference>
<dbReference type="InterPro" id="IPR010982">
    <property type="entry name" value="Lambda_DNA-bd_dom_sf"/>
</dbReference>
<feature type="transmembrane region" description="Helical" evidence="2">
    <location>
        <begin position="107"/>
        <end position="128"/>
    </location>
</feature>
<dbReference type="SUPFAM" id="SSF47413">
    <property type="entry name" value="lambda repressor-like DNA-binding domains"/>
    <property type="match status" value="1"/>
</dbReference>
<dbReference type="GO" id="GO:0003677">
    <property type="term" value="F:DNA binding"/>
    <property type="evidence" value="ECO:0007669"/>
    <property type="project" value="InterPro"/>
</dbReference>
<dbReference type="EMBL" id="CP018866">
    <property type="protein sequence ID" value="AST91994.1"/>
    <property type="molecule type" value="Genomic_DNA"/>
</dbReference>
<dbReference type="STRING" id="1314751.GCA_001591425_03756"/>
<evidence type="ECO:0000259" key="3">
    <source>
        <dbReference type="Pfam" id="PF13464"/>
    </source>
</evidence>
<feature type="compositionally biased region" description="Basic and acidic residues" evidence="1">
    <location>
        <begin position="144"/>
        <end position="153"/>
    </location>
</feature>
<accession>A0A223KRL0</accession>
<dbReference type="CDD" id="cd00093">
    <property type="entry name" value="HTH_XRE"/>
    <property type="match status" value="1"/>
</dbReference>
<dbReference type="AlphaFoldDB" id="A0A223KRL0"/>
<keyword evidence="5" id="KW-1185">Reference proteome</keyword>
<evidence type="ECO:0000256" key="1">
    <source>
        <dbReference type="SAM" id="MobiDB-lite"/>
    </source>
</evidence>
<proteinExistence type="predicted"/>
<protein>
    <recommendedName>
        <fullName evidence="3">Cytoskeleton protein RodZ-like C-terminal domain-containing protein</fullName>
    </recommendedName>
</protein>
<sequence>MTELGSRLKEARIAKDMSLDDLQAVTKIQKRYLVGIEEGNYSMMPGAFYVRAFIKQYAEAVGLEPDEIFEQYKSDIPVNVNQDIPEKLSRVKSRRHLPKDDSKIVQLLPKLLLILGAIVLLVVFWQFLQKSGNNATDNNNDVDSGLRVERETNPEVIDTQPDSKDEEENTEEEPTPEEEEEVGGQGELQLTNQSGRHYTYTLTGTESFNVELNATGRPWLQVENFAGNVFLSRTLEEGESEQFDFSNEEGIYFNIGNVTFLTLTINGEPFEFPDGGITQGIRIQFEKEEQQ</sequence>
<dbReference type="InterPro" id="IPR050400">
    <property type="entry name" value="Bact_Cytoskel_RodZ"/>
</dbReference>
<dbReference type="InterPro" id="IPR025194">
    <property type="entry name" value="RodZ-like_C"/>
</dbReference>
<feature type="domain" description="Cytoskeleton protein RodZ-like C-terminal" evidence="3">
    <location>
        <begin position="211"/>
        <end position="274"/>
    </location>
</feature>
<keyword evidence="2" id="KW-0812">Transmembrane</keyword>
<keyword evidence="2" id="KW-1133">Transmembrane helix</keyword>
<evidence type="ECO:0000313" key="4">
    <source>
        <dbReference type="EMBL" id="AST91994.1"/>
    </source>
</evidence>
<dbReference type="PANTHER" id="PTHR34475">
    <property type="match status" value="1"/>
</dbReference>
<name>A0A223KRL0_9BACI</name>
<reference evidence="4 5" key="1">
    <citation type="submission" date="2016-12" db="EMBL/GenBank/DDBJ databases">
        <title>The whole genome sequencing and assembly of Bacillus cohnii DSM 6307T strain.</title>
        <authorList>
            <person name="Lee Y.-J."/>
            <person name="Yi H."/>
            <person name="Bahn Y.-S."/>
            <person name="Kim J.F."/>
            <person name="Lee D.-W."/>
        </authorList>
    </citation>
    <scope>NUCLEOTIDE SEQUENCE [LARGE SCALE GENOMIC DNA]</scope>
    <source>
        <strain evidence="4 5">DSM 6307</strain>
    </source>
</reference>
<feature type="region of interest" description="Disordered" evidence="1">
    <location>
        <begin position="134"/>
        <end position="190"/>
    </location>
</feature>
<dbReference type="InterPro" id="IPR001387">
    <property type="entry name" value="Cro/C1-type_HTH"/>
</dbReference>